<dbReference type="PANTHER" id="PTHR34701">
    <property type="entry name" value="TRANSCRIPTIONAL REGULATOR MRAZ"/>
    <property type="match status" value="1"/>
</dbReference>
<keyword evidence="2 7" id="KW-0963">Cytoplasm</keyword>
<dbReference type="InterPro" id="IPR038619">
    <property type="entry name" value="MraZ_sf"/>
</dbReference>
<dbReference type="Gene3D" id="3.40.1550.20">
    <property type="entry name" value="Transcriptional regulator MraZ domain"/>
    <property type="match status" value="1"/>
</dbReference>
<dbReference type="InterPro" id="IPR037914">
    <property type="entry name" value="SpoVT-AbrB_sf"/>
</dbReference>
<keyword evidence="10" id="KW-1185">Reference proteome</keyword>
<feature type="domain" description="SpoVT-AbrB" evidence="8">
    <location>
        <begin position="33"/>
        <end position="80"/>
    </location>
</feature>
<dbReference type="Proteomes" id="UP000472676">
    <property type="component" value="Unassembled WGS sequence"/>
</dbReference>
<dbReference type="GO" id="GO:0003700">
    <property type="term" value="F:DNA-binding transcription factor activity"/>
    <property type="evidence" value="ECO:0007669"/>
    <property type="project" value="UniProtKB-UniRule"/>
</dbReference>
<dbReference type="HAMAP" id="MF_01008">
    <property type="entry name" value="MraZ"/>
    <property type="match status" value="1"/>
</dbReference>
<comment type="subunit">
    <text evidence="7">Forms oligomers.</text>
</comment>
<dbReference type="PANTHER" id="PTHR34701:SF1">
    <property type="entry name" value="TRANSCRIPTIONAL REGULATOR MRAZ"/>
    <property type="match status" value="1"/>
</dbReference>
<dbReference type="SUPFAM" id="SSF89447">
    <property type="entry name" value="AbrB/MazE/MraZ-like"/>
    <property type="match status" value="1"/>
</dbReference>
<evidence type="ECO:0000256" key="5">
    <source>
        <dbReference type="ARBA" id="ARBA00023125"/>
    </source>
</evidence>
<dbReference type="Pfam" id="PF02381">
    <property type="entry name" value="MraZ"/>
    <property type="match status" value="2"/>
</dbReference>
<proteinExistence type="inferred from homology"/>
<evidence type="ECO:0000313" key="10">
    <source>
        <dbReference type="Proteomes" id="UP000472676"/>
    </source>
</evidence>
<evidence type="ECO:0000256" key="7">
    <source>
        <dbReference type="HAMAP-Rule" id="MF_01008"/>
    </source>
</evidence>
<organism evidence="9 10">
    <name type="scientific">Solimonas terrae</name>
    <dbReference type="NCBI Taxonomy" id="1396819"/>
    <lineage>
        <taxon>Bacteria</taxon>
        <taxon>Pseudomonadati</taxon>
        <taxon>Pseudomonadota</taxon>
        <taxon>Gammaproteobacteria</taxon>
        <taxon>Nevskiales</taxon>
        <taxon>Nevskiaceae</taxon>
        <taxon>Solimonas</taxon>
    </lineage>
</organism>
<protein>
    <recommendedName>
        <fullName evidence="1 7">Transcriptional regulator MraZ</fullName>
    </recommendedName>
</protein>
<sequence length="176" mass="19948">MREGGWWDIVSFKWWKVGESGGRLTARMLFSGSHHLSIDEKGRLAVPARFRQHLSERCGGQLVVTRGPDPDCLVMYPMPEFERLADDIENMVDRVDAERAKAITIGFAADTEMDKQGRILIPPNLRKIAKLEGPAVLMGQIRRFDLWAANEYEARFGNGSTLFGESAHEAFRTLKR</sequence>
<keyword evidence="5 7" id="KW-0238">DNA-binding</keyword>
<evidence type="ECO:0000256" key="4">
    <source>
        <dbReference type="ARBA" id="ARBA00023015"/>
    </source>
</evidence>
<dbReference type="InterPro" id="IPR003444">
    <property type="entry name" value="MraZ"/>
</dbReference>
<dbReference type="GO" id="GO:2000143">
    <property type="term" value="P:negative regulation of DNA-templated transcription initiation"/>
    <property type="evidence" value="ECO:0007669"/>
    <property type="project" value="TreeGrafter"/>
</dbReference>
<evidence type="ECO:0000313" key="9">
    <source>
        <dbReference type="EMBL" id="NGY05804.1"/>
    </source>
</evidence>
<evidence type="ECO:0000259" key="8">
    <source>
        <dbReference type="PROSITE" id="PS51740"/>
    </source>
</evidence>
<evidence type="ECO:0000256" key="1">
    <source>
        <dbReference type="ARBA" id="ARBA00013860"/>
    </source>
</evidence>
<accession>A0A6M2BTU8</accession>
<dbReference type="PROSITE" id="PS51740">
    <property type="entry name" value="SPOVT_ABRB"/>
    <property type="match status" value="2"/>
</dbReference>
<evidence type="ECO:0000256" key="6">
    <source>
        <dbReference type="ARBA" id="ARBA00023163"/>
    </source>
</evidence>
<name>A0A6M2BTU8_9GAMM</name>
<gene>
    <name evidence="7 9" type="primary">mraZ</name>
    <name evidence="9" type="ORF">G7Y85_13605</name>
</gene>
<dbReference type="NCBIfam" id="TIGR00242">
    <property type="entry name" value="division/cell wall cluster transcriptional repressor MraZ"/>
    <property type="match status" value="1"/>
</dbReference>
<comment type="subcellular location">
    <subcellularLocation>
        <location evidence="7">Cytoplasm</location>
        <location evidence="7">Nucleoid</location>
    </subcellularLocation>
</comment>
<evidence type="ECO:0000256" key="3">
    <source>
        <dbReference type="ARBA" id="ARBA00022737"/>
    </source>
</evidence>
<evidence type="ECO:0000256" key="2">
    <source>
        <dbReference type="ARBA" id="ARBA00022490"/>
    </source>
</evidence>
<dbReference type="RefSeq" id="WP_166258040.1">
    <property type="nucleotide sequence ID" value="NZ_JAAMOW010000007.1"/>
</dbReference>
<keyword evidence="4 7" id="KW-0805">Transcription regulation</keyword>
<dbReference type="InterPro" id="IPR035642">
    <property type="entry name" value="MraZ_N"/>
</dbReference>
<reference evidence="9 10" key="1">
    <citation type="journal article" date="2014" name="Int. J. Syst. Evol. Microbiol.">
        <title>Solimonas terrae sp. nov., isolated from soil.</title>
        <authorList>
            <person name="Kim S.J."/>
            <person name="Moon J.Y."/>
            <person name="Weon H.Y."/>
            <person name="Ahn J.H."/>
            <person name="Chen W.M."/>
            <person name="Kwon S.W."/>
        </authorList>
    </citation>
    <scope>NUCLEOTIDE SEQUENCE [LARGE SCALE GENOMIC DNA]</scope>
    <source>
        <strain evidence="9 10">KIS83-12</strain>
    </source>
</reference>
<feature type="domain" description="SpoVT-AbrB" evidence="8">
    <location>
        <begin position="108"/>
        <end position="151"/>
    </location>
</feature>
<comment type="caution">
    <text evidence="9">The sequence shown here is derived from an EMBL/GenBank/DDBJ whole genome shotgun (WGS) entry which is preliminary data.</text>
</comment>
<dbReference type="EMBL" id="JAAMOW010000007">
    <property type="protein sequence ID" value="NGY05804.1"/>
    <property type="molecule type" value="Genomic_DNA"/>
</dbReference>
<dbReference type="GO" id="GO:0000976">
    <property type="term" value="F:transcription cis-regulatory region binding"/>
    <property type="evidence" value="ECO:0007669"/>
    <property type="project" value="TreeGrafter"/>
</dbReference>
<dbReference type="InterPro" id="IPR035644">
    <property type="entry name" value="MraZ_C"/>
</dbReference>
<keyword evidence="6 7" id="KW-0804">Transcription</keyword>
<dbReference type="InterPro" id="IPR020603">
    <property type="entry name" value="MraZ_dom"/>
</dbReference>
<dbReference type="InterPro" id="IPR007159">
    <property type="entry name" value="SpoVT-AbrB_dom"/>
</dbReference>
<comment type="similarity">
    <text evidence="7">Belongs to the MraZ family.</text>
</comment>
<dbReference type="GO" id="GO:0009295">
    <property type="term" value="C:nucleoid"/>
    <property type="evidence" value="ECO:0007669"/>
    <property type="project" value="UniProtKB-SubCell"/>
</dbReference>
<dbReference type="CDD" id="cd16321">
    <property type="entry name" value="MraZ_C"/>
    <property type="match status" value="1"/>
</dbReference>
<dbReference type="GO" id="GO:0005737">
    <property type="term" value="C:cytoplasm"/>
    <property type="evidence" value="ECO:0007669"/>
    <property type="project" value="UniProtKB-UniRule"/>
</dbReference>
<dbReference type="CDD" id="cd16320">
    <property type="entry name" value="MraZ_N"/>
    <property type="match status" value="1"/>
</dbReference>
<dbReference type="AlphaFoldDB" id="A0A6M2BTU8"/>
<keyword evidence="3" id="KW-0677">Repeat</keyword>